<proteinExistence type="predicted"/>
<reference evidence="2 3" key="1">
    <citation type="journal article" date="2016" name="Nat. Commun.">
        <title>Thousands of microbial genomes shed light on interconnected biogeochemical processes in an aquifer system.</title>
        <authorList>
            <person name="Anantharaman K."/>
            <person name="Brown C.T."/>
            <person name="Hug L.A."/>
            <person name="Sharon I."/>
            <person name="Castelle C.J."/>
            <person name="Probst A.J."/>
            <person name="Thomas B.C."/>
            <person name="Singh A."/>
            <person name="Wilkins M.J."/>
            <person name="Karaoz U."/>
            <person name="Brodie E.L."/>
            <person name="Williams K.H."/>
            <person name="Hubbard S.S."/>
            <person name="Banfield J.F."/>
        </authorList>
    </citation>
    <scope>NUCLEOTIDE SEQUENCE [LARGE SCALE GENOMIC DNA]</scope>
</reference>
<protein>
    <recommendedName>
        <fullName evidence="1">HMA domain-containing protein</fullName>
    </recommendedName>
</protein>
<dbReference type="Gene3D" id="3.30.70.100">
    <property type="match status" value="1"/>
</dbReference>
<gene>
    <name evidence="2" type="ORF">A3F03_04680</name>
</gene>
<organism evidence="2 3">
    <name type="scientific">Candidatus Roizmanbacteria bacterium RIFCSPHIGHO2_12_FULL_41_11</name>
    <dbReference type="NCBI Taxonomy" id="1802052"/>
    <lineage>
        <taxon>Bacteria</taxon>
        <taxon>Candidatus Roizmaniibacteriota</taxon>
    </lineage>
</organism>
<dbReference type="Proteomes" id="UP000176803">
    <property type="component" value="Unassembled WGS sequence"/>
</dbReference>
<dbReference type="Pfam" id="PF00403">
    <property type="entry name" value="HMA"/>
    <property type="match status" value="1"/>
</dbReference>
<evidence type="ECO:0000259" key="1">
    <source>
        <dbReference type="PROSITE" id="PS50846"/>
    </source>
</evidence>
<dbReference type="PROSITE" id="PS50846">
    <property type="entry name" value="HMA_2"/>
    <property type="match status" value="1"/>
</dbReference>
<dbReference type="GO" id="GO:0046872">
    <property type="term" value="F:metal ion binding"/>
    <property type="evidence" value="ECO:0007669"/>
    <property type="project" value="InterPro"/>
</dbReference>
<dbReference type="SUPFAM" id="SSF55008">
    <property type="entry name" value="HMA, heavy metal-associated domain"/>
    <property type="match status" value="1"/>
</dbReference>
<dbReference type="EMBL" id="MGAC01000030">
    <property type="protein sequence ID" value="OGK37814.1"/>
    <property type="molecule type" value="Genomic_DNA"/>
</dbReference>
<dbReference type="CDD" id="cd00371">
    <property type="entry name" value="HMA"/>
    <property type="match status" value="1"/>
</dbReference>
<comment type="caution">
    <text evidence="2">The sequence shown here is derived from an EMBL/GenBank/DDBJ whole genome shotgun (WGS) entry which is preliminary data.</text>
</comment>
<dbReference type="AlphaFoldDB" id="A0A1F7I339"/>
<evidence type="ECO:0000313" key="2">
    <source>
        <dbReference type="EMBL" id="OGK37814.1"/>
    </source>
</evidence>
<dbReference type="InterPro" id="IPR036163">
    <property type="entry name" value="HMA_dom_sf"/>
</dbReference>
<name>A0A1F7I339_9BACT</name>
<evidence type="ECO:0000313" key="3">
    <source>
        <dbReference type="Proteomes" id="UP000176803"/>
    </source>
</evidence>
<sequence length="223" mass="25411">MHCSSCELLIKDELTSLPGVSEVTIDHKTGKGLITIDDGKVSQHDILVAITKAGYTGVIESGDDTQTEKDTVEFIKKGAKSKDPMRVVFQSHITADGQVTKNEEGKLSFQGEVDNKKTVEVVISNDPVIHWIADIKFGTRLIEYYPWTYPIPEYNKEINYVFTQTPPEFVIDTGLNNKIPLEAFVIYNLKNKYIRVNDWGCIKAIYFKRKNERDYKATKRRSE</sequence>
<feature type="domain" description="HMA" evidence="1">
    <location>
        <begin position="1"/>
        <end position="58"/>
    </location>
</feature>
<accession>A0A1F7I339</accession>
<dbReference type="InterPro" id="IPR006121">
    <property type="entry name" value="HMA_dom"/>
</dbReference>